<evidence type="ECO:0000256" key="1">
    <source>
        <dbReference type="ARBA" id="ARBA00023015"/>
    </source>
</evidence>
<comment type="caution">
    <text evidence="5">The sequence shown here is derived from an EMBL/GenBank/DDBJ whole genome shotgun (WGS) entry which is preliminary data.</text>
</comment>
<dbReference type="InterPro" id="IPR036390">
    <property type="entry name" value="WH_DNA-bd_sf"/>
</dbReference>
<dbReference type="AlphaFoldDB" id="A0A852TL54"/>
<dbReference type="PROSITE" id="PS50949">
    <property type="entry name" value="HTH_GNTR"/>
    <property type="match status" value="1"/>
</dbReference>
<dbReference type="EMBL" id="JACCBX010000011">
    <property type="protein sequence ID" value="NYE07918.1"/>
    <property type="molecule type" value="Genomic_DNA"/>
</dbReference>
<dbReference type="CDD" id="cd07377">
    <property type="entry name" value="WHTH_GntR"/>
    <property type="match status" value="1"/>
</dbReference>
<gene>
    <name evidence="5" type="ORF">F4694_004759</name>
</gene>
<proteinExistence type="predicted"/>
<keyword evidence="1" id="KW-0805">Transcription regulation</keyword>
<accession>A0A852TL54</accession>
<dbReference type="Pfam" id="PF07729">
    <property type="entry name" value="FCD"/>
    <property type="match status" value="1"/>
</dbReference>
<dbReference type="InterPro" id="IPR036388">
    <property type="entry name" value="WH-like_DNA-bd_sf"/>
</dbReference>
<reference evidence="6" key="2">
    <citation type="submission" date="2020-08" db="EMBL/GenBank/DDBJ databases">
        <title>The Agave Microbiome: Exploring the role of microbial communities in plant adaptations to desert environments.</title>
        <authorList>
            <person name="Partida-Martinez L.P."/>
        </authorList>
    </citation>
    <scope>NUCLEOTIDE SEQUENCE [LARGE SCALE GENOMIC DNA]</scope>
    <source>
        <strain evidence="6">AT2.8</strain>
    </source>
</reference>
<evidence type="ECO:0000256" key="3">
    <source>
        <dbReference type="ARBA" id="ARBA00023163"/>
    </source>
</evidence>
<dbReference type="InterPro" id="IPR000524">
    <property type="entry name" value="Tscrpt_reg_HTH_GntR"/>
</dbReference>
<dbReference type="SUPFAM" id="SSF48008">
    <property type="entry name" value="GntR ligand-binding domain-like"/>
    <property type="match status" value="1"/>
</dbReference>
<dbReference type="Pfam" id="PF00392">
    <property type="entry name" value="GntR"/>
    <property type="match status" value="1"/>
</dbReference>
<dbReference type="SMART" id="SM00895">
    <property type="entry name" value="FCD"/>
    <property type="match status" value="1"/>
</dbReference>
<keyword evidence="3" id="KW-0804">Transcription</keyword>
<keyword evidence="2 5" id="KW-0238">DNA-binding</keyword>
<sequence length="230" mass="25962">MKEGGEVMKGVSLKPIKKEITTQDKVYKQIKKAILFGGMSSDQIFTEVQLAETLNTSRTPVRAALQDLVKEGLLVLIPRKGVTVREITPEEQNEIFLLRSSIETQVVKKLTEVITSPDQLKVLRLIVEQQEEALHNDDAIRFIELDHEFHLSLTRLANFGIIEEVLQNLHNLTQLMGLKAVSKKGRMKNVIKEHSEIIQAIEMGNAELASAEVLNHLNNTKETLTYLENS</sequence>
<dbReference type="PANTHER" id="PTHR43537:SF24">
    <property type="entry name" value="GLUCONATE OPERON TRANSCRIPTIONAL REPRESSOR"/>
    <property type="match status" value="1"/>
</dbReference>
<dbReference type="InterPro" id="IPR008920">
    <property type="entry name" value="TF_FadR/GntR_C"/>
</dbReference>
<dbReference type="PRINTS" id="PR00035">
    <property type="entry name" value="HTHGNTR"/>
</dbReference>
<evidence type="ECO:0000259" key="4">
    <source>
        <dbReference type="PROSITE" id="PS50949"/>
    </source>
</evidence>
<protein>
    <submittedName>
        <fullName evidence="5">DNA-binding GntR family transcriptional regulator</fullName>
    </submittedName>
</protein>
<dbReference type="SMART" id="SM00345">
    <property type="entry name" value="HTH_GNTR"/>
    <property type="match status" value="1"/>
</dbReference>
<dbReference type="Gene3D" id="1.20.120.530">
    <property type="entry name" value="GntR ligand-binding domain-like"/>
    <property type="match status" value="1"/>
</dbReference>
<evidence type="ECO:0000313" key="5">
    <source>
        <dbReference type="EMBL" id="NYE07918.1"/>
    </source>
</evidence>
<dbReference type="SUPFAM" id="SSF46785">
    <property type="entry name" value="Winged helix' DNA-binding domain"/>
    <property type="match status" value="1"/>
</dbReference>
<dbReference type="PANTHER" id="PTHR43537">
    <property type="entry name" value="TRANSCRIPTIONAL REGULATOR, GNTR FAMILY"/>
    <property type="match status" value="1"/>
</dbReference>
<dbReference type="Gene3D" id="1.10.10.10">
    <property type="entry name" value="Winged helix-like DNA-binding domain superfamily/Winged helix DNA-binding domain"/>
    <property type="match status" value="1"/>
</dbReference>
<organism evidence="5 6">
    <name type="scientific">Neobacillus niacini</name>
    <dbReference type="NCBI Taxonomy" id="86668"/>
    <lineage>
        <taxon>Bacteria</taxon>
        <taxon>Bacillati</taxon>
        <taxon>Bacillota</taxon>
        <taxon>Bacilli</taxon>
        <taxon>Bacillales</taxon>
        <taxon>Bacillaceae</taxon>
        <taxon>Neobacillus</taxon>
    </lineage>
</organism>
<evidence type="ECO:0000256" key="2">
    <source>
        <dbReference type="ARBA" id="ARBA00023125"/>
    </source>
</evidence>
<dbReference type="InterPro" id="IPR011711">
    <property type="entry name" value="GntR_C"/>
</dbReference>
<dbReference type="GO" id="GO:0003677">
    <property type="term" value="F:DNA binding"/>
    <property type="evidence" value="ECO:0007669"/>
    <property type="project" value="UniProtKB-KW"/>
</dbReference>
<feature type="domain" description="HTH gntR-type" evidence="4">
    <location>
        <begin position="20"/>
        <end position="87"/>
    </location>
</feature>
<evidence type="ECO:0000313" key="6">
    <source>
        <dbReference type="Proteomes" id="UP000548423"/>
    </source>
</evidence>
<reference evidence="6" key="1">
    <citation type="submission" date="2020-07" db="EMBL/GenBank/DDBJ databases">
        <authorList>
            <person name="Partida-Martinez L."/>
            <person name="Huntemann M."/>
            <person name="Clum A."/>
            <person name="Wang J."/>
            <person name="Palaniappan K."/>
            <person name="Ritter S."/>
            <person name="Chen I.-M."/>
            <person name="Stamatis D."/>
            <person name="Reddy T."/>
            <person name="O'Malley R."/>
            <person name="Daum C."/>
            <person name="Shapiro N."/>
            <person name="Ivanova N."/>
            <person name="Kyrpides N."/>
            <person name="Woyke T."/>
        </authorList>
    </citation>
    <scope>NUCLEOTIDE SEQUENCE [LARGE SCALE GENOMIC DNA]</scope>
    <source>
        <strain evidence="6">AT2.8</strain>
    </source>
</reference>
<dbReference type="GO" id="GO:0003700">
    <property type="term" value="F:DNA-binding transcription factor activity"/>
    <property type="evidence" value="ECO:0007669"/>
    <property type="project" value="InterPro"/>
</dbReference>
<dbReference type="Proteomes" id="UP000548423">
    <property type="component" value="Unassembled WGS sequence"/>
</dbReference>
<name>A0A852TL54_9BACI</name>